<accession>A0A9W4GSN3</accession>
<feature type="domain" description="HTH cro/C1-type" evidence="2">
    <location>
        <begin position="32"/>
        <end position="74"/>
    </location>
</feature>
<keyword evidence="4" id="KW-1185">Reference proteome</keyword>
<proteinExistence type="predicted"/>
<dbReference type="CDD" id="cd00093">
    <property type="entry name" value="HTH_XRE"/>
    <property type="match status" value="1"/>
</dbReference>
<dbReference type="InterPro" id="IPR001387">
    <property type="entry name" value="Cro/C1-type_HTH"/>
</dbReference>
<dbReference type="PROSITE" id="PS50943">
    <property type="entry name" value="HTH_CROC1"/>
    <property type="match status" value="1"/>
</dbReference>
<feature type="region of interest" description="Disordered" evidence="1">
    <location>
        <begin position="1"/>
        <end position="23"/>
    </location>
</feature>
<dbReference type="Proteomes" id="UP001152519">
    <property type="component" value="Unassembled WGS sequence"/>
</dbReference>
<dbReference type="SUPFAM" id="SSF47413">
    <property type="entry name" value="lambda repressor-like DNA-binding domains"/>
    <property type="match status" value="1"/>
</dbReference>
<dbReference type="InterPro" id="IPR043917">
    <property type="entry name" value="DUF5753"/>
</dbReference>
<dbReference type="Pfam" id="PF19054">
    <property type="entry name" value="DUF5753"/>
    <property type="match status" value="1"/>
</dbReference>
<dbReference type="GO" id="GO:0003677">
    <property type="term" value="F:DNA binding"/>
    <property type="evidence" value="ECO:0007669"/>
    <property type="project" value="InterPro"/>
</dbReference>
<dbReference type="Gene3D" id="1.10.260.40">
    <property type="entry name" value="lambda repressor-like DNA-binding domains"/>
    <property type="match status" value="1"/>
</dbReference>
<dbReference type="InterPro" id="IPR010982">
    <property type="entry name" value="Lambda_DNA-bd_dom_sf"/>
</dbReference>
<name>A0A9W4GSN3_9ACTN</name>
<organism evidence="3 4">
    <name type="scientific">Actinacidiphila cocklensis</name>
    <dbReference type="NCBI Taxonomy" id="887465"/>
    <lineage>
        <taxon>Bacteria</taxon>
        <taxon>Bacillati</taxon>
        <taxon>Actinomycetota</taxon>
        <taxon>Actinomycetes</taxon>
        <taxon>Kitasatosporales</taxon>
        <taxon>Streptomycetaceae</taxon>
        <taxon>Actinacidiphila</taxon>
    </lineage>
</organism>
<evidence type="ECO:0000313" key="4">
    <source>
        <dbReference type="Proteomes" id="UP001152519"/>
    </source>
</evidence>
<sequence length="285" mass="31735">MTANSTGGGGSGTGAGGEPEHSDSLRTFGAFVQALREHAGLSREEFGGLVGLSKHTVTSIEVGRRMPDPDFVERAEPLLGDTGALRNAVRHLSRKPGLASWFRQWARKEESAITLCTYECRLMPGLLQTEAYARALFEVRLPPLSDEEIEAQWAARAKRQRLLQERPNTAFSFVLDEHLFLRRTGGRDVSLELVDHTMEMGRQRNIEIQILPLTTGVHPGLDGPIVLQETPEHRWFAYGEGQETGQLIADAKGVSVLQQRYAKLRSQALTPEESRSLLWRLRGEL</sequence>
<feature type="compositionally biased region" description="Gly residues" evidence="1">
    <location>
        <begin position="1"/>
        <end position="17"/>
    </location>
</feature>
<evidence type="ECO:0000313" key="3">
    <source>
        <dbReference type="EMBL" id="CAG6395632.1"/>
    </source>
</evidence>
<comment type="caution">
    <text evidence="3">The sequence shown here is derived from an EMBL/GenBank/DDBJ whole genome shotgun (WGS) entry which is preliminary data.</text>
</comment>
<dbReference type="Pfam" id="PF13560">
    <property type="entry name" value="HTH_31"/>
    <property type="match status" value="1"/>
</dbReference>
<protein>
    <submittedName>
        <fullName evidence="3">Helix-turn-helix domain-containing protein</fullName>
    </submittedName>
</protein>
<evidence type="ECO:0000259" key="2">
    <source>
        <dbReference type="PROSITE" id="PS50943"/>
    </source>
</evidence>
<dbReference type="EMBL" id="CAJSLV010000064">
    <property type="protein sequence ID" value="CAG6395632.1"/>
    <property type="molecule type" value="Genomic_DNA"/>
</dbReference>
<reference evidence="3" key="1">
    <citation type="submission" date="2021-05" db="EMBL/GenBank/DDBJ databases">
        <authorList>
            <person name="Arsene-Ploetze F."/>
        </authorList>
    </citation>
    <scope>NUCLEOTIDE SEQUENCE</scope>
    <source>
        <strain evidence="3">DSM 42138</strain>
    </source>
</reference>
<evidence type="ECO:0000256" key="1">
    <source>
        <dbReference type="SAM" id="MobiDB-lite"/>
    </source>
</evidence>
<dbReference type="SMART" id="SM00530">
    <property type="entry name" value="HTH_XRE"/>
    <property type="match status" value="1"/>
</dbReference>
<dbReference type="AlphaFoldDB" id="A0A9W4GSN3"/>
<gene>
    <name evidence="3" type="ORF">SCOCK_340056</name>
</gene>
<dbReference type="RefSeq" id="WP_251492918.1">
    <property type="nucleotide sequence ID" value="NZ_CAJSLV010000064.1"/>
</dbReference>